<gene>
    <name evidence="5" type="ORF">VMF7928_02198</name>
</gene>
<reference evidence="5" key="1">
    <citation type="submission" date="2021-11" db="EMBL/GenBank/DDBJ databases">
        <authorList>
            <person name="Rodrigo-Torres L."/>
            <person name="Arahal R. D."/>
            <person name="Lucena T."/>
        </authorList>
    </citation>
    <scope>NUCLEOTIDE SEQUENCE</scope>
    <source>
        <strain evidence="5">CECT 7928</strain>
    </source>
</reference>
<dbReference type="PANTHER" id="PTHR44757:SF2">
    <property type="entry name" value="BIOFILM ARCHITECTURE MAINTENANCE PROTEIN MBAA"/>
    <property type="match status" value="1"/>
</dbReference>
<dbReference type="InterPro" id="IPR000014">
    <property type="entry name" value="PAS"/>
</dbReference>
<dbReference type="SMART" id="SM00052">
    <property type="entry name" value="EAL"/>
    <property type="match status" value="1"/>
</dbReference>
<accession>A0ABN8E4P0</accession>
<feature type="domain" description="EAL" evidence="3">
    <location>
        <begin position="422"/>
        <end position="677"/>
    </location>
</feature>
<evidence type="ECO:0000313" key="5">
    <source>
        <dbReference type="EMBL" id="CAH0539502.1"/>
    </source>
</evidence>
<name>A0ABN8E4P0_9VIBR</name>
<dbReference type="PANTHER" id="PTHR44757">
    <property type="entry name" value="DIGUANYLATE CYCLASE DGCP"/>
    <property type="match status" value="1"/>
</dbReference>
<dbReference type="EMBL" id="CAKLDM010000002">
    <property type="protein sequence ID" value="CAH0539502.1"/>
    <property type="molecule type" value="Genomic_DNA"/>
</dbReference>
<dbReference type="SUPFAM" id="SSF54631">
    <property type="entry name" value="CBS-domain pair"/>
    <property type="match status" value="1"/>
</dbReference>
<dbReference type="InterPro" id="IPR046342">
    <property type="entry name" value="CBS_dom_sf"/>
</dbReference>
<dbReference type="NCBIfam" id="TIGR00229">
    <property type="entry name" value="sensory_box"/>
    <property type="match status" value="1"/>
</dbReference>
<dbReference type="Gene3D" id="3.10.580.10">
    <property type="entry name" value="CBS-domain"/>
    <property type="match status" value="1"/>
</dbReference>
<evidence type="ECO:0000256" key="1">
    <source>
        <dbReference type="PROSITE-ProRule" id="PRU00703"/>
    </source>
</evidence>
<keyword evidence="6" id="KW-1185">Reference proteome</keyword>
<dbReference type="InterPro" id="IPR035965">
    <property type="entry name" value="PAS-like_dom_sf"/>
</dbReference>
<feature type="domain" description="PAS" evidence="2">
    <location>
        <begin position="131"/>
        <end position="182"/>
    </location>
</feature>
<comment type="caution">
    <text evidence="5">The sequence shown here is derived from an EMBL/GenBank/DDBJ whole genome shotgun (WGS) entry which is preliminary data.</text>
</comment>
<dbReference type="InterPro" id="IPR052155">
    <property type="entry name" value="Biofilm_reg_signaling"/>
</dbReference>
<organism evidence="5 6">
    <name type="scientific">Vibrio marisflavi CECT 7928</name>
    <dbReference type="NCBI Taxonomy" id="634439"/>
    <lineage>
        <taxon>Bacteria</taxon>
        <taxon>Pseudomonadati</taxon>
        <taxon>Pseudomonadota</taxon>
        <taxon>Gammaproteobacteria</taxon>
        <taxon>Vibrionales</taxon>
        <taxon>Vibrionaceae</taxon>
        <taxon>Vibrio</taxon>
    </lineage>
</organism>
<dbReference type="Gene3D" id="3.20.20.450">
    <property type="entry name" value="EAL domain"/>
    <property type="match status" value="1"/>
</dbReference>
<dbReference type="Proteomes" id="UP000838748">
    <property type="component" value="Unassembled WGS sequence"/>
</dbReference>
<keyword evidence="1" id="KW-0129">CBS domain</keyword>
<sequence length="827" mass="93339">MEVHVKDLILGAQNSTGEKLDLVGYPEVSWTLHLKSGEFIFDQDDIYVLLGIDRTIKNVNLLSFMSSAQGRMVRDVIKNVLSSGETERLGVTIASKLHLVFQAQLTIFRKETNVISGTIKPLLVVSTRKDFSDIFQSLFNNFHHGILVTDHQTRILSCNPYFETQSGYKVEELIGEKASIFEADKMSPEFYKKMWRTVGMEGCWSGTVLTKRKDGTVFPQELTLQSISTESGEQYFFGLTLDVSNELYRVAGKSDGGVELLTQLPTRDKFESSLEEKCESSAHDVRRVVIAMQPQFEESKLIEQKVSFSDMLSNSKSTVLNGYLKEGIFVTCVEYCEEEGVNPIQSMQRAMKAFFREVKAELGGDAQGNVVRGKIGVSVLGLDTQIPKRSIVHATQAMMGNQTGKTNVSFYHSKIHEELERRKRLEEILIRSIEQKKLEVHYQPIIDVTNWKITKFEALCRFAPDEKESFTTQEMINLAEDLDLVYGLDDAVSMLSLQGLADIQKIYGKDTGLTINRSFNTDVGAVEVLRSTYNLIEKYAQKPNLVTVELTESAYFDGDVKQSKLLSRMRKKGVKIAIDDFGTGYASMSYLTSCQFDLLKIDRGLITDIRKGTNQYTIVKTLIELSHKLGIKVVAEGIETADEVLALKSLGVDYMQGYFFSKPVPLTQILVAGSYQDKLFDMLEEHGQLSCTSMTMSSIKSERVYKLDPGEPLSMAYRYLQSFPGTPVMVVDNKKCVGYVTEVELNFHLTPTMGTDLESSKEAAIWQRPINQMMKTQFTSLPCTDNVVHIVNLVKEDRPFPWVLVDEFGKYQGVITQQDALRWMSEN</sequence>
<feature type="domain" description="CBS" evidence="4">
    <location>
        <begin position="773"/>
        <end position="827"/>
    </location>
</feature>
<dbReference type="Pfam" id="PF00989">
    <property type="entry name" value="PAS"/>
    <property type="match status" value="1"/>
</dbReference>
<dbReference type="SMART" id="SM00091">
    <property type="entry name" value="PAS"/>
    <property type="match status" value="1"/>
</dbReference>
<protein>
    <submittedName>
        <fullName evidence="5">Uncharacterized protein</fullName>
    </submittedName>
</protein>
<dbReference type="SUPFAM" id="SSF55785">
    <property type="entry name" value="PYP-like sensor domain (PAS domain)"/>
    <property type="match status" value="1"/>
</dbReference>
<dbReference type="InterPro" id="IPR035919">
    <property type="entry name" value="EAL_sf"/>
</dbReference>
<dbReference type="CDD" id="cd00130">
    <property type="entry name" value="PAS"/>
    <property type="match status" value="1"/>
</dbReference>
<dbReference type="InterPro" id="IPR000644">
    <property type="entry name" value="CBS_dom"/>
</dbReference>
<dbReference type="PROSITE" id="PS50112">
    <property type="entry name" value="PAS"/>
    <property type="match status" value="1"/>
</dbReference>
<evidence type="ECO:0000259" key="3">
    <source>
        <dbReference type="PROSITE" id="PS50883"/>
    </source>
</evidence>
<dbReference type="CDD" id="cd01948">
    <property type="entry name" value="EAL"/>
    <property type="match status" value="1"/>
</dbReference>
<dbReference type="InterPro" id="IPR013767">
    <property type="entry name" value="PAS_fold"/>
</dbReference>
<proteinExistence type="predicted"/>
<dbReference type="SUPFAM" id="SSF141868">
    <property type="entry name" value="EAL domain-like"/>
    <property type="match status" value="1"/>
</dbReference>
<evidence type="ECO:0000259" key="4">
    <source>
        <dbReference type="PROSITE" id="PS51371"/>
    </source>
</evidence>
<dbReference type="Pfam" id="PF00563">
    <property type="entry name" value="EAL"/>
    <property type="match status" value="1"/>
</dbReference>
<dbReference type="Gene3D" id="3.30.450.20">
    <property type="entry name" value="PAS domain"/>
    <property type="match status" value="1"/>
</dbReference>
<evidence type="ECO:0000313" key="6">
    <source>
        <dbReference type="Proteomes" id="UP000838748"/>
    </source>
</evidence>
<evidence type="ECO:0000259" key="2">
    <source>
        <dbReference type="PROSITE" id="PS50112"/>
    </source>
</evidence>
<dbReference type="Pfam" id="PF00571">
    <property type="entry name" value="CBS"/>
    <property type="match status" value="1"/>
</dbReference>
<dbReference type="PROSITE" id="PS50883">
    <property type="entry name" value="EAL"/>
    <property type="match status" value="1"/>
</dbReference>
<dbReference type="PROSITE" id="PS51371">
    <property type="entry name" value="CBS"/>
    <property type="match status" value="1"/>
</dbReference>
<dbReference type="InterPro" id="IPR001633">
    <property type="entry name" value="EAL_dom"/>
</dbReference>